<keyword evidence="4" id="KW-1185">Reference proteome</keyword>
<dbReference type="Pfam" id="PF00867">
    <property type="entry name" value="XPG_I"/>
    <property type="match status" value="1"/>
</dbReference>
<dbReference type="HOGENOM" id="CLU_2032719_0_0_1"/>
<feature type="domain" description="XPG-I" evidence="2">
    <location>
        <begin position="26"/>
        <end position="118"/>
    </location>
</feature>
<evidence type="ECO:0000256" key="1">
    <source>
        <dbReference type="ARBA" id="ARBA00007398"/>
    </source>
</evidence>
<evidence type="ECO:0000259" key="2">
    <source>
        <dbReference type="Pfam" id="PF00867"/>
    </source>
</evidence>
<dbReference type="GO" id="GO:0004518">
    <property type="term" value="F:nuclease activity"/>
    <property type="evidence" value="ECO:0007669"/>
    <property type="project" value="InterPro"/>
</dbReference>
<dbReference type="PRINTS" id="PR00853">
    <property type="entry name" value="XPGRADSUPER"/>
</dbReference>
<dbReference type="EMBL" id="ANIZ01004266">
    <property type="protein sequence ID" value="ETI30262.1"/>
    <property type="molecule type" value="Genomic_DNA"/>
</dbReference>
<evidence type="ECO:0000313" key="3">
    <source>
        <dbReference type="EMBL" id="ETI30262.1"/>
    </source>
</evidence>
<dbReference type="PANTHER" id="PTHR15665:SF1">
    <property type="entry name" value="PROTEIN ASTEROID HOMOLOG 1"/>
    <property type="match status" value="1"/>
</dbReference>
<dbReference type="InterPro" id="IPR029060">
    <property type="entry name" value="PIN-like_dom_sf"/>
</dbReference>
<comment type="caution">
    <text evidence="3">The sequence shown here is derived from an EMBL/GenBank/DDBJ whole genome shotgun (WGS) entry which is preliminary data.</text>
</comment>
<dbReference type="InterPro" id="IPR006084">
    <property type="entry name" value="XPG/Rad2"/>
</dbReference>
<evidence type="ECO:0000313" key="4">
    <source>
        <dbReference type="Proteomes" id="UP000018721"/>
    </source>
</evidence>
<protein>
    <recommendedName>
        <fullName evidence="2">XPG-I domain-containing protein</fullName>
    </recommendedName>
</protein>
<dbReference type="PANTHER" id="PTHR15665">
    <property type="entry name" value="ASTEROID PROTEIN"/>
    <property type="match status" value="1"/>
</dbReference>
<dbReference type="Proteomes" id="UP000018721">
    <property type="component" value="Unassembled WGS sequence"/>
</dbReference>
<accession>V9DW68</accession>
<organism evidence="3 4">
    <name type="scientific">Phytophthora nicotianae P1569</name>
    <dbReference type="NCBI Taxonomy" id="1317065"/>
    <lineage>
        <taxon>Eukaryota</taxon>
        <taxon>Sar</taxon>
        <taxon>Stramenopiles</taxon>
        <taxon>Oomycota</taxon>
        <taxon>Peronosporomycetes</taxon>
        <taxon>Peronosporales</taxon>
        <taxon>Peronosporaceae</taxon>
        <taxon>Phytophthora</taxon>
    </lineage>
</organism>
<dbReference type="InterPro" id="IPR026832">
    <property type="entry name" value="Asteroid"/>
</dbReference>
<dbReference type="AlphaFoldDB" id="V9DW68"/>
<feature type="non-terminal residue" evidence="3">
    <location>
        <position position="1"/>
    </location>
</feature>
<comment type="similarity">
    <text evidence="1">Belongs to the asteroid family.</text>
</comment>
<sequence>VMTLLQINGRFPFAPEKLRGVLKKHGIKVKTATQEADDELGNLGRNGKAFAVLAEESDFLAMSGVRYIPFRELSFYQYSQNLEQMRIRVRVFSSEMVAASLGLAVDQLVDLALLCGNDFTPL</sequence>
<proteinExistence type="inferred from homology"/>
<dbReference type="SUPFAM" id="SSF88723">
    <property type="entry name" value="PIN domain-like"/>
    <property type="match status" value="1"/>
</dbReference>
<reference evidence="3 4" key="1">
    <citation type="submission" date="2013-11" db="EMBL/GenBank/DDBJ databases">
        <title>The Genome Sequence of Phytophthora parasitica P1569.</title>
        <authorList>
            <consortium name="The Broad Institute Genomics Platform"/>
            <person name="Russ C."/>
            <person name="Tyler B."/>
            <person name="Panabieres F."/>
            <person name="Shan W."/>
            <person name="Tripathy S."/>
            <person name="Grunwald N."/>
            <person name="Machado M."/>
            <person name="Johnson C.S."/>
            <person name="Arredondo F."/>
            <person name="Hong C."/>
            <person name="Coffey M."/>
            <person name="Young S.K."/>
            <person name="Zeng Q."/>
            <person name="Gargeya S."/>
            <person name="Fitzgerald M."/>
            <person name="Abouelleil A."/>
            <person name="Alvarado L."/>
            <person name="Chapman S.B."/>
            <person name="Gainer-Dewar J."/>
            <person name="Goldberg J."/>
            <person name="Griggs A."/>
            <person name="Gujja S."/>
            <person name="Hansen M."/>
            <person name="Howarth C."/>
            <person name="Imamovic A."/>
            <person name="Ireland A."/>
            <person name="Larimer J."/>
            <person name="McCowan C."/>
            <person name="Murphy C."/>
            <person name="Pearson M."/>
            <person name="Poon T.W."/>
            <person name="Priest M."/>
            <person name="Roberts A."/>
            <person name="Saif S."/>
            <person name="Shea T."/>
            <person name="Sykes S."/>
            <person name="Wortman J."/>
            <person name="Nusbaum C."/>
            <person name="Birren B."/>
        </authorList>
    </citation>
    <scope>NUCLEOTIDE SEQUENCE [LARGE SCALE GENOMIC DNA]</scope>
    <source>
        <strain evidence="3 4">P1569</strain>
    </source>
</reference>
<name>V9DW68_PHYNI</name>
<dbReference type="InterPro" id="IPR006086">
    <property type="entry name" value="XPG-I_dom"/>
</dbReference>
<dbReference type="Gene3D" id="3.40.50.1010">
    <property type="entry name" value="5'-nuclease"/>
    <property type="match status" value="1"/>
</dbReference>
<gene>
    <name evidence="3" type="ORF">F443_22622</name>
</gene>
<dbReference type="eggNOG" id="KOG0920">
    <property type="taxonomic scope" value="Eukaryota"/>
</dbReference>